<evidence type="ECO:0000313" key="2">
    <source>
        <dbReference type="EMBL" id="AEA12257.1"/>
    </source>
</evidence>
<dbReference type="EMBL" id="CP002590">
    <property type="protein sequence ID" value="AEA12257.1"/>
    <property type="molecule type" value="Genomic_DNA"/>
</dbReference>
<dbReference type="Proteomes" id="UP000008138">
    <property type="component" value="Chromosome"/>
</dbReference>
<proteinExistence type="predicted"/>
<reference key="2">
    <citation type="submission" date="2011-03" db="EMBL/GenBank/DDBJ databases">
        <title>Complete genome sequence of the thermoacidophilic crenarchaeon Thermoproteus uzoniensis 768-20.</title>
        <authorList>
            <person name="Mardanov A.V."/>
            <person name="Gumerov V.M."/>
            <person name="Beletsky A.V."/>
            <person name="Prokofeva M.I."/>
            <person name="Bonch-Osmolovskaya E.A."/>
            <person name="Ravin N.V."/>
            <person name="Skryabin K.G."/>
        </authorList>
    </citation>
    <scope>NUCLEOTIDE SEQUENCE</scope>
    <source>
        <strain>768-20</strain>
    </source>
</reference>
<evidence type="ECO:0000313" key="3">
    <source>
        <dbReference type="Proteomes" id="UP000008138"/>
    </source>
</evidence>
<dbReference type="GeneID" id="10360306"/>
<reference evidence="2 3" key="1">
    <citation type="journal article" date="2011" name="J. Bacteriol.">
        <title>Complete genome sequence of the thermoacidophilic crenarchaeon Thermoproteus uzoniensis 768-20.</title>
        <authorList>
            <person name="Mardanov A.V."/>
            <person name="Gumerov V.M."/>
            <person name="Beletsky A.V."/>
            <person name="Prokofeva M.I."/>
            <person name="Bonch-Osmolovskaya E.A."/>
            <person name="Ravin N.V."/>
            <person name="Skryabin K.G."/>
        </authorList>
    </citation>
    <scope>NUCLEOTIDE SEQUENCE [LARGE SCALE GENOMIC DNA]</scope>
    <source>
        <strain evidence="2 3">768-20</strain>
    </source>
</reference>
<dbReference type="STRING" id="999630.TUZN_0768"/>
<protein>
    <submittedName>
        <fullName evidence="2">Uncharacterized protein</fullName>
    </submittedName>
</protein>
<gene>
    <name evidence="2" type="ordered locus">TUZN_0768</name>
</gene>
<feature type="transmembrane region" description="Helical" evidence="1">
    <location>
        <begin position="49"/>
        <end position="74"/>
    </location>
</feature>
<dbReference type="OrthoDB" id="386259at2157"/>
<dbReference type="KEGG" id="tuz:TUZN_0768"/>
<keyword evidence="1" id="KW-0812">Transmembrane</keyword>
<dbReference type="eggNOG" id="arCOG07015">
    <property type="taxonomic scope" value="Archaea"/>
</dbReference>
<keyword evidence="3" id="KW-1185">Reference proteome</keyword>
<feature type="transmembrane region" description="Helical" evidence="1">
    <location>
        <begin position="86"/>
        <end position="113"/>
    </location>
</feature>
<keyword evidence="1" id="KW-1133">Transmembrane helix</keyword>
<keyword evidence="1" id="KW-0472">Membrane</keyword>
<name>F2L508_THEU7</name>
<dbReference type="AlphaFoldDB" id="F2L508"/>
<dbReference type="RefSeq" id="WP_013679593.1">
    <property type="nucleotide sequence ID" value="NC_015315.1"/>
</dbReference>
<feature type="transmembrane region" description="Helical" evidence="1">
    <location>
        <begin position="177"/>
        <end position="202"/>
    </location>
</feature>
<organism evidence="2 3">
    <name type="scientific">Thermoproteus uzoniensis (strain 768-20)</name>
    <dbReference type="NCBI Taxonomy" id="999630"/>
    <lineage>
        <taxon>Archaea</taxon>
        <taxon>Thermoproteota</taxon>
        <taxon>Thermoprotei</taxon>
        <taxon>Thermoproteales</taxon>
        <taxon>Thermoproteaceae</taxon>
        <taxon>Thermoproteus</taxon>
    </lineage>
</organism>
<feature type="transmembrane region" description="Helical" evidence="1">
    <location>
        <begin position="133"/>
        <end position="156"/>
    </location>
</feature>
<sequence>MDFREVMRTLYKGYIYQLIVLVAIVAVSFAAFLLAVLQPPGPGAGVPDSLAAVGIAAIALAIAFVVIFFLYIFRGFRALHKLGFKWAWWLAWGPIALAVVAAILVLALALYFFGHPAVVNRLTADPTYVYLLILREPAIVGITAVLFALELLLVAARAMTLRDLHRYSGVGLFRTALYMLIAGYVLSLLPLVSFLGAVVLFAEYIAEMLAYGEAARRAPAPAPQQTA</sequence>
<dbReference type="HOGENOM" id="CLU_1217642_0_0_2"/>
<accession>F2L508</accession>
<evidence type="ECO:0000256" key="1">
    <source>
        <dbReference type="SAM" id="Phobius"/>
    </source>
</evidence>
<feature type="transmembrane region" description="Helical" evidence="1">
    <location>
        <begin position="14"/>
        <end position="37"/>
    </location>
</feature>